<keyword evidence="9" id="KW-0028">Amino-acid biosynthesis</keyword>
<dbReference type="PIRSF" id="PIRSF001589">
    <property type="entry name" value="Asn_synthetase_glu-h"/>
    <property type="match status" value="1"/>
</dbReference>
<accession>A0AAE3JAL6</accession>
<evidence type="ECO:0000256" key="3">
    <source>
        <dbReference type="ARBA" id="ARBA00012737"/>
    </source>
</evidence>
<dbReference type="GO" id="GO:0006529">
    <property type="term" value="P:asparagine biosynthetic process"/>
    <property type="evidence" value="ECO:0007669"/>
    <property type="project" value="UniProtKB-KW"/>
</dbReference>
<evidence type="ECO:0000256" key="7">
    <source>
        <dbReference type="ARBA" id="ARBA00022962"/>
    </source>
</evidence>
<dbReference type="InterPro" id="IPR014729">
    <property type="entry name" value="Rossmann-like_a/b/a_fold"/>
</dbReference>
<feature type="site" description="Important for beta-aspartyl-AMP intermediate formation" evidence="11">
    <location>
        <position position="382"/>
    </location>
</feature>
<comment type="caution">
    <text evidence="13">The sequence shown here is derived from an EMBL/GenBank/DDBJ whole genome shotgun (WGS) entry which is preliminary data.</text>
</comment>
<feature type="binding site" evidence="10">
    <location>
        <position position="106"/>
    </location>
    <ligand>
        <name>L-glutamine</name>
        <dbReference type="ChEBI" id="CHEBI:58359"/>
    </ligand>
</feature>
<comment type="pathway">
    <text evidence="1">Amino-acid biosynthesis; L-asparagine biosynthesis; L-asparagine from L-aspartate (L-Gln route): step 1/1.</text>
</comment>
<evidence type="ECO:0000256" key="2">
    <source>
        <dbReference type="ARBA" id="ARBA00005752"/>
    </source>
</evidence>
<keyword evidence="14" id="KW-1185">Reference proteome</keyword>
<dbReference type="Gene3D" id="3.60.20.10">
    <property type="entry name" value="Glutamine Phosphoribosylpyrophosphate, subunit 1, domain 1"/>
    <property type="match status" value="1"/>
</dbReference>
<dbReference type="InterPro" id="IPR006426">
    <property type="entry name" value="Asn_synth_AEB"/>
</dbReference>
<comment type="catalytic activity">
    <reaction evidence="8">
        <text>L-aspartate + L-glutamine + ATP + H2O = L-asparagine + L-glutamate + AMP + diphosphate + H(+)</text>
        <dbReference type="Rhea" id="RHEA:12228"/>
        <dbReference type="ChEBI" id="CHEBI:15377"/>
        <dbReference type="ChEBI" id="CHEBI:15378"/>
        <dbReference type="ChEBI" id="CHEBI:29985"/>
        <dbReference type="ChEBI" id="CHEBI:29991"/>
        <dbReference type="ChEBI" id="CHEBI:30616"/>
        <dbReference type="ChEBI" id="CHEBI:33019"/>
        <dbReference type="ChEBI" id="CHEBI:58048"/>
        <dbReference type="ChEBI" id="CHEBI:58359"/>
        <dbReference type="ChEBI" id="CHEBI:456215"/>
        <dbReference type="EC" id="6.3.5.4"/>
    </reaction>
</comment>
<dbReference type="PROSITE" id="PS51278">
    <property type="entry name" value="GATASE_TYPE_2"/>
    <property type="match status" value="1"/>
</dbReference>
<evidence type="ECO:0000256" key="1">
    <source>
        <dbReference type="ARBA" id="ARBA00005187"/>
    </source>
</evidence>
<protein>
    <recommendedName>
        <fullName evidence="3">asparagine synthase (glutamine-hydrolyzing)</fullName>
        <ecNumber evidence="3">6.3.5.4</ecNumber>
    </recommendedName>
</protein>
<sequence length="617" mass="71251">MCGICGFINFKTNLVKNERENLAVAHRMAEKLRHRGPDSWGEWVGEHAVFAHSRLAVIDVENGLQPMKRTVEGHEFVITYNGELYNTNDIRNDLKSHGYEFTTASDTEVLLYAYIHYGEKCAEMLNGIYAFVIWDSMRQRIFACRDRFGVKPFFYTQKNDVTVFASELKSLFEYPDVSAVLDKTGLCELFALSPARTQGVGVFKDVRELRPARYMIINRHGMTIKKYWSLVSGEHKDSYEETIEKVRSLVYDSVKRQLISDVPIATFLSGGLDSSIITAIGAMEMKKKGERISTYSFDYEDNNKYFKASHFQPDSDTKWVPRMVEAFNTNHTYLVCPNNVLTELLEEALLAKDLPGMADVDASLLYFCREVKKNHTVVLSGECSDEIFGGYPWFREKKAFETHGFPWCYDLSIRNNILLDSVRETLDIDNYSRMRYEESIAEVPIFDGDNDEEKRRREISYLNINWFMTNLLDRKDRMSMASGLEVRVPFCDHRLVEYVWNIPWEMKNRDNVSKNVLREAAKGILPEDVRLRRKSPYPKTHNPHYEEAVKTLLDGIISDPNAPILALCDKTKLMSLLDGGSSDYGKPFFGQLMAGPQFIGYIVQMNYLLRDYKVRIL</sequence>
<feature type="binding site" evidence="10">
    <location>
        <begin position="380"/>
        <end position="381"/>
    </location>
    <ligand>
        <name>ATP</name>
        <dbReference type="ChEBI" id="CHEBI:30616"/>
    </ligand>
</feature>
<evidence type="ECO:0000313" key="14">
    <source>
        <dbReference type="Proteomes" id="UP001198242"/>
    </source>
</evidence>
<keyword evidence="4 10" id="KW-0547">Nucleotide-binding</keyword>
<dbReference type="InterPro" id="IPR033738">
    <property type="entry name" value="AsnB_N"/>
</dbReference>
<organism evidence="13 14">
    <name type="scientific">Hominilimicola fabiformis</name>
    <dbReference type="NCBI Taxonomy" id="2885356"/>
    <lineage>
        <taxon>Bacteria</taxon>
        <taxon>Bacillati</taxon>
        <taxon>Bacillota</taxon>
        <taxon>Clostridia</taxon>
        <taxon>Eubacteriales</taxon>
        <taxon>Oscillospiraceae</taxon>
        <taxon>Hominilimicola</taxon>
    </lineage>
</organism>
<dbReference type="EMBL" id="JAJEQM010000020">
    <property type="protein sequence ID" value="MCC2211567.1"/>
    <property type="molecule type" value="Genomic_DNA"/>
</dbReference>
<dbReference type="GO" id="GO:0005829">
    <property type="term" value="C:cytosol"/>
    <property type="evidence" value="ECO:0007669"/>
    <property type="project" value="TreeGrafter"/>
</dbReference>
<keyword evidence="5 10" id="KW-0067">ATP-binding</keyword>
<dbReference type="PANTHER" id="PTHR43284">
    <property type="entry name" value="ASPARAGINE SYNTHETASE (GLUTAMINE-HYDROLYZING)"/>
    <property type="match status" value="1"/>
</dbReference>
<evidence type="ECO:0000256" key="8">
    <source>
        <dbReference type="ARBA" id="ARBA00048741"/>
    </source>
</evidence>
<dbReference type="CDD" id="cd01991">
    <property type="entry name" value="Asn_synthase_B_C"/>
    <property type="match status" value="1"/>
</dbReference>
<dbReference type="InterPro" id="IPR017932">
    <property type="entry name" value="GATase_2_dom"/>
</dbReference>
<dbReference type="SUPFAM" id="SSF52402">
    <property type="entry name" value="Adenine nucleotide alpha hydrolases-like"/>
    <property type="match status" value="1"/>
</dbReference>
<dbReference type="InterPro" id="IPR001962">
    <property type="entry name" value="Asn_synthase"/>
</dbReference>
<evidence type="ECO:0000313" key="13">
    <source>
        <dbReference type="EMBL" id="MCC2211567.1"/>
    </source>
</evidence>
<evidence type="ECO:0000256" key="10">
    <source>
        <dbReference type="PIRSR" id="PIRSR001589-2"/>
    </source>
</evidence>
<gene>
    <name evidence="13" type="primary">asnB</name>
    <name evidence="13" type="ORF">LKE05_12335</name>
</gene>
<dbReference type="NCBIfam" id="TIGR01536">
    <property type="entry name" value="asn_synth_AEB"/>
    <property type="match status" value="1"/>
</dbReference>
<dbReference type="InterPro" id="IPR029055">
    <property type="entry name" value="Ntn_hydrolases_N"/>
</dbReference>
<evidence type="ECO:0000256" key="11">
    <source>
        <dbReference type="PIRSR" id="PIRSR001589-3"/>
    </source>
</evidence>
<evidence type="ECO:0000256" key="9">
    <source>
        <dbReference type="PIRSR" id="PIRSR001589-1"/>
    </source>
</evidence>
<name>A0AAE3JAL6_9FIRM</name>
<keyword evidence="6 9" id="KW-0061">Asparagine biosynthesis</keyword>
<dbReference type="Proteomes" id="UP001198242">
    <property type="component" value="Unassembled WGS sequence"/>
</dbReference>
<feature type="active site" description="For GATase activity" evidence="9">
    <location>
        <position position="2"/>
    </location>
</feature>
<dbReference type="GO" id="GO:0004066">
    <property type="term" value="F:asparagine synthase (glutamine-hydrolyzing) activity"/>
    <property type="evidence" value="ECO:0007669"/>
    <property type="project" value="UniProtKB-EC"/>
</dbReference>
<evidence type="ECO:0000256" key="4">
    <source>
        <dbReference type="ARBA" id="ARBA00022741"/>
    </source>
</evidence>
<evidence type="ECO:0000259" key="12">
    <source>
        <dbReference type="PROSITE" id="PS51278"/>
    </source>
</evidence>
<dbReference type="RefSeq" id="WP_308457042.1">
    <property type="nucleotide sequence ID" value="NZ_JAJEQM010000020.1"/>
</dbReference>
<proteinExistence type="inferred from homology"/>
<dbReference type="PANTHER" id="PTHR43284:SF1">
    <property type="entry name" value="ASPARAGINE SYNTHETASE"/>
    <property type="match status" value="1"/>
</dbReference>
<dbReference type="GO" id="GO:0005524">
    <property type="term" value="F:ATP binding"/>
    <property type="evidence" value="ECO:0007669"/>
    <property type="project" value="UniProtKB-KW"/>
</dbReference>
<dbReference type="EC" id="6.3.5.4" evidence="3"/>
<keyword evidence="13" id="KW-0436">Ligase</keyword>
<evidence type="ECO:0000256" key="6">
    <source>
        <dbReference type="ARBA" id="ARBA00022888"/>
    </source>
</evidence>
<keyword evidence="7 9" id="KW-0315">Glutamine amidotransferase</keyword>
<dbReference type="Pfam" id="PF00733">
    <property type="entry name" value="Asn_synthase"/>
    <property type="match status" value="1"/>
</dbReference>
<reference evidence="13 14" key="1">
    <citation type="submission" date="2021-10" db="EMBL/GenBank/DDBJ databases">
        <title>Anaerobic single-cell dispensing facilitates the cultivation of human gut bacteria.</title>
        <authorList>
            <person name="Afrizal A."/>
        </authorList>
    </citation>
    <scope>NUCLEOTIDE SEQUENCE [LARGE SCALE GENOMIC DNA]</scope>
    <source>
        <strain evidence="13 14">CLA-AA-H232</strain>
    </source>
</reference>
<dbReference type="InterPro" id="IPR051786">
    <property type="entry name" value="ASN_synthetase/amidase"/>
</dbReference>
<dbReference type="Pfam" id="PF13537">
    <property type="entry name" value="GATase_7"/>
    <property type="match status" value="1"/>
</dbReference>
<dbReference type="AlphaFoldDB" id="A0AAE3JAL6"/>
<dbReference type="Gene3D" id="3.40.50.620">
    <property type="entry name" value="HUPs"/>
    <property type="match status" value="1"/>
</dbReference>
<comment type="similarity">
    <text evidence="2">Belongs to the asparagine synthetase family.</text>
</comment>
<dbReference type="CDD" id="cd00712">
    <property type="entry name" value="AsnB"/>
    <property type="match status" value="1"/>
</dbReference>
<evidence type="ECO:0000256" key="5">
    <source>
        <dbReference type="ARBA" id="ARBA00022840"/>
    </source>
</evidence>
<feature type="domain" description="Glutamine amidotransferase type-2" evidence="12">
    <location>
        <begin position="2"/>
        <end position="220"/>
    </location>
</feature>
<dbReference type="SUPFAM" id="SSF56235">
    <property type="entry name" value="N-terminal nucleophile aminohydrolases (Ntn hydrolases)"/>
    <property type="match status" value="1"/>
</dbReference>